<evidence type="ECO:0000313" key="2">
    <source>
        <dbReference type="Proteomes" id="UP000010480"/>
    </source>
</evidence>
<reference evidence="2" key="1">
    <citation type="journal article" date="2013" name="Proc. Natl. Acad. Sci. U.S.A.">
        <title>Improving the coverage of the cyanobacterial phylum using diversity-driven genome sequencing.</title>
        <authorList>
            <person name="Shih P.M."/>
            <person name="Wu D."/>
            <person name="Latifi A."/>
            <person name="Axen S.D."/>
            <person name="Fewer D.P."/>
            <person name="Talla E."/>
            <person name="Calteau A."/>
            <person name="Cai F."/>
            <person name="Tandeau de Marsac N."/>
            <person name="Rippka R."/>
            <person name="Herdman M."/>
            <person name="Sivonen K."/>
            <person name="Coursin T."/>
            <person name="Laurent T."/>
            <person name="Goodwin L."/>
            <person name="Nolan M."/>
            <person name="Davenport K.W."/>
            <person name="Han C.S."/>
            <person name="Rubin E.M."/>
            <person name="Eisen J.A."/>
            <person name="Woyke T."/>
            <person name="Gugger M."/>
            <person name="Kerfeld C.A."/>
        </authorList>
    </citation>
    <scope>NUCLEOTIDE SEQUENCE [LARGE SCALE GENOMIC DNA]</scope>
    <source>
        <strain evidence="2">PCC 10605</strain>
    </source>
</reference>
<dbReference type="Proteomes" id="UP000010480">
    <property type="component" value="Chromosome"/>
</dbReference>
<sequence length="39" mass="4548">MKQDLQQLYFNSEELKQLTGISIDLNKITPRSETSLCDF</sequence>
<proteinExistence type="predicted"/>
<dbReference type="AlphaFoldDB" id="K9Z7B2"/>
<protein>
    <submittedName>
        <fullName evidence="1">Uncharacterized protein</fullName>
    </submittedName>
</protein>
<name>K9Z7B2_CYAAP</name>
<organism evidence="1 2">
    <name type="scientific">Cyanobacterium aponinum (strain PCC 10605)</name>
    <dbReference type="NCBI Taxonomy" id="755178"/>
    <lineage>
        <taxon>Bacteria</taxon>
        <taxon>Bacillati</taxon>
        <taxon>Cyanobacteriota</taxon>
        <taxon>Cyanophyceae</taxon>
        <taxon>Oscillatoriophycideae</taxon>
        <taxon>Chroococcales</taxon>
        <taxon>Geminocystaceae</taxon>
        <taxon>Cyanobacterium</taxon>
    </lineage>
</organism>
<dbReference type="EMBL" id="CP003947">
    <property type="protein sequence ID" value="AFZ55086.1"/>
    <property type="molecule type" value="Genomic_DNA"/>
</dbReference>
<evidence type="ECO:0000313" key="1">
    <source>
        <dbReference type="EMBL" id="AFZ55086.1"/>
    </source>
</evidence>
<dbReference type="KEGG" id="can:Cyan10605_3027"/>
<keyword evidence="2" id="KW-1185">Reference proteome</keyword>
<dbReference type="HOGENOM" id="CLU_3308340_0_0_3"/>
<accession>K9Z7B2</accession>
<gene>
    <name evidence="1" type="ordered locus">Cyan10605_3027</name>
</gene>